<evidence type="ECO:0000256" key="4">
    <source>
        <dbReference type="SAM" id="Phobius"/>
    </source>
</evidence>
<evidence type="ECO:0000256" key="2">
    <source>
        <dbReference type="ARBA" id="ARBA00023054"/>
    </source>
</evidence>
<dbReference type="SUPFAM" id="SSF111369">
    <property type="entry name" value="HlyD-like secretion proteins"/>
    <property type="match status" value="1"/>
</dbReference>
<dbReference type="InterPro" id="IPR058625">
    <property type="entry name" value="MdtA-like_BSH"/>
</dbReference>
<evidence type="ECO:0000256" key="3">
    <source>
        <dbReference type="SAM" id="Coils"/>
    </source>
</evidence>
<dbReference type="InterPro" id="IPR050465">
    <property type="entry name" value="UPF0194_transport"/>
</dbReference>
<dbReference type="PANTHER" id="PTHR32347">
    <property type="entry name" value="EFFLUX SYSTEM COMPONENT YKNX-RELATED"/>
    <property type="match status" value="1"/>
</dbReference>
<dbReference type="PANTHER" id="PTHR32347:SF23">
    <property type="entry name" value="BLL5650 PROTEIN"/>
    <property type="match status" value="1"/>
</dbReference>
<comment type="subcellular location">
    <subcellularLocation>
        <location evidence="1">Cell envelope</location>
    </subcellularLocation>
</comment>
<keyword evidence="4" id="KW-1133">Transmembrane helix</keyword>
<dbReference type="Gene3D" id="2.40.50.100">
    <property type="match status" value="1"/>
</dbReference>
<dbReference type="AlphaFoldDB" id="A0A0K2GIH5"/>
<sequence length="478" mass="53046">MPNLGAGIKNKVRSLVQQESGLDEISIDSLAASTKLQSWEAVQIPERLRFSSRLAIKLVVLFLLIIAFVPWTQTITVTGQLSAYNPYERPQDIEAQITGRIKKWHIFEGVRVKQGDLILELDDYDPNFMSPDLLNFLAQRKKALEETRKAALGRAEQLDKRILEMQNLVKAAVPSAQARVVEAENKVREARQKVEAARIAVETAELNVDRHKQLAEQGLVSQRELELAIQGAIASKADLQGALANLKAAEQAMKALGFGRDQVSAEVLQRLLDAEAARDASVAEAARAADQLADISLRQSNAEQRRLASRVLAPIDGTVVRMAEAGVGETVRQGDKIVRLSPTSFDKALEMTADGLDAPLLNVGRKVKILFYGIPAIPLPAWPELMAGTYSGVIKVIDQVDDGKGNFRFWVVPDPEDRPWPDQAHVRQGTKAMGWVILNRVPLWYELWRRFNLFPPDYQERPPSLIDTLLPKAGRGAK</sequence>
<dbReference type="GO" id="GO:0030313">
    <property type="term" value="C:cell envelope"/>
    <property type="evidence" value="ECO:0007669"/>
    <property type="project" value="UniProtKB-SubCell"/>
</dbReference>
<proteinExistence type="predicted"/>
<feature type="domain" description="Multidrug resistance protein MdtA-like barrel-sandwich hybrid" evidence="5">
    <location>
        <begin position="92"/>
        <end position="336"/>
    </location>
</feature>
<dbReference type="RefSeq" id="WP_083448233.1">
    <property type="nucleotide sequence ID" value="NZ_CP011801.1"/>
</dbReference>
<accession>A0A0K2GIH5</accession>
<evidence type="ECO:0000256" key="1">
    <source>
        <dbReference type="ARBA" id="ARBA00004196"/>
    </source>
</evidence>
<dbReference type="Gene3D" id="1.10.287.470">
    <property type="entry name" value="Helix hairpin bin"/>
    <property type="match status" value="1"/>
</dbReference>
<dbReference type="KEGG" id="nmv:NITMOv2_4292"/>
<evidence type="ECO:0000313" key="6">
    <source>
        <dbReference type="EMBL" id="ALA60669.1"/>
    </source>
</evidence>
<protein>
    <submittedName>
        <fullName evidence="6">Putative Efflux transporter, membrane fusion protein</fullName>
    </submittedName>
</protein>
<dbReference type="Proteomes" id="UP000069205">
    <property type="component" value="Chromosome"/>
</dbReference>
<evidence type="ECO:0000313" key="7">
    <source>
        <dbReference type="Proteomes" id="UP000069205"/>
    </source>
</evidence>
<organism evidence="6 7">
    <name type="scientific">Nitrospira moscoviensis</name>
    <dbReference type="NCBI Taxonomy" id="42253"/>
    <lineage>
        <taxon>Bacteria</taxon>
        <taxon>Pseudomonadati</taxon>
        <taxon>Nitrospirota</taxon>
        <taxon>Nitrospiria</taxon>
        <taxon>Nitrospirales</taxon>
        <taxon>Nitrospiraceae</taxon>
        <taxon>Nitrospira</taxon>
    </lineage>
</organism>
<dbReference type="OrthoDB" id="9760528at2"/>
<keyword evidence="2 3" id="KW-0175">Coiled coil</keyword>
<dbReference type="EMBL" id="CP011801">
    <property type="protein sequence ID" value="ALA60669.1"/>
    <property type="molecule type" value="Genomic_DNA"/>
</dbReference>
<evidence type="ECO:0000259" key="5">
    <source>
        <dbReference type="Pfam" id="PF25917"/>
    </source>
</evidence>
<dbReference type="PATRIC" id="fig|42253.5.peg.4235"/>
<keyword evidence="7" id="KW-1185">Reference proteome</keyword>
<keyword evidence="4" id="KW-0472">Membrane</keyword>
<reference evidence="6 7" key="1">
    <citation type="journal article" date="2015" name="Proc. Natl. Acad. Sci. U.S.A.">
        <title>Expanded metabolic versatility of ubiquitous nitrite-oxidizing bacteria from the genus Nitrospira.</title>
        <authorList>
            <person name="Koch H."/>
            <person name="Lucker S."/>
            <person name="Albertsen M."/>
            <person name="Kitzinger K."/>
            <person name="Herbold C."/>
            <person name="Spieck E."/>
            <person name="Nielsen P.H."/>
            <person name="Wagner M."/>
            <person name="Daims H."/>
        </authorList>
    </citation>
    <scope>NUCLEOTIDE SEQUENCE [LARGE SCALE GENOMIC DNA]</scope>
    <source>
        <strain evidence="6 7">NSP M-1</strain>
    </source>
</reference>
<feature type="coiled-coil region" evidence="3">
    <location>
        <begin position="134"/>
        <end position="214"/>
    </location>
</feature>
<name>A0A0K2GIH5_NITMO</name>
<dbReference type="STRING" id="42253.NITMOv2_4292"/>
<gene>
    <name evidence="6" type="ORF">NITMOv2_4292</name>
</gene>
<keyword evidence="4" id="KW-0812">Transmembrane</keyword>
<dbReference type="Pfam" id="PF25917">
    <property type="entry name" value="BSH_RND"/>
    <property type="match status" value="1"/>
</dbReference>
<feature type="transmembrane region" description="Helical" evidence="4">
    <location>
        <begin position="54"/>
        <end position="72"/>
    </location>
</feature>